<dbReference type="PROSITE" id="PS00284">
    <property type="entry name" value="SERPIN"/>
    <property type="match status" value="1"/>
</dbReference>
<evidence type="ECO:0000256" key="1">
    <source>
        <dbReference type="RuleBase" id="RU000411"/>
    </source>
</evidence>
<dbReference type="Gene3D" id="3.30.497.10">
    <property type="entry name" value="Antithrombin, subunit I, domain 2"/>
    <property type="match status" value="1"/>
</dbReference>
<dbReference type="SMART" id="SM00093">
    <property type="entry name" value="SERPIN"/>
    <property type="match status" value="1"/>
</dbReference>
<dbReference type="EMBL" id="JBHFQA010000013">
    <property type="protein sequence ID" value="KAL2088821.1"/>
    <property type="molecule type" value="Genomic_DNA"/>
</dbReference>
<sequence>MMQNTGLHGFYEDKENFTTVLRLPYKGSASMIIVLPDEGKMKEVEDSICQNHFKYWCYNVSFHFSSVQVEMPKYSISGKYSLKDTLEAMGVVSAFSDTADFSGMVVEKVKVSKVEHQAILKVNEKGTEAAAATAVEMGRTAPHSPKRVKINRPFYVLIADHTTNTVLFMDRVANPAA</sequence>
<evidence type="ECO:0000313" key="3">
    <source>
        <dbReference type="EMBL" id="KAL2088821.1"/>
    </source>
</evidence>
<reference evidence="3 4" key="1">
    <citation type="submission" date="2024-09" db="EMBL/GenBank/DDBJ databases">
        <title>A chromosome-level genome assembly of Gray's grenadier anchovy, Coilia grayii.</title>
        <authorList>
            <person name="Fu Z."/>
        </authorList>
    </citation>
    <scope>NUCLEOTIDE SEQUENCE [LARGE SCALE GENOMIC DNA]</scope>
    <source>
        <strain evidence="3">G4</strain>
        <tissue evidence="3">Muscle</tissue>
    </source>
</reference>
<evidence type="ECO:0000313" key="4">
    <source>
        <dbReference type="Proteomes" id="UP001591681"/>
    </source>
</evidence>
<dbReference type="Pfam" id="PF00079">
    <property type="entry name" value="Serpin"/>
    <property type="match status" value="1"/>
</dbReference>
<proteinExistence type="inferred from homology"/>
<comment type="caution">
    <text evidence="3">The sequence shown here is derived from an EMBL/GenBank/DDBJ whole genome shotgun (WGS) entry which is preliminary data.</text>
</comment>
<organism evidence="3 4">
    <name type="scientific">Coilia grayii</name>
    <name type="common">Gray's grenadier anchovy</name>
    <dbReference type="NCBI Taxonomy" id="363190"/>
    <lineage>
        <taxon>Eukaryota</taxon>
        <taxon>Metazoa</taxon>
        <taxon>Chordata</taxon>
        <taxon>Craniata</taxon>
        <taxon>Vertebrata</taxon>
        <taxon>Euteleostomi</taxon>
        <taxon>Actinopterygii</taxon>
        <taxon>Neopterygii</taxon>
        <taxon>Teleostei</taxon>
        <taxon>Clupei</taxon>
        <taxon>Clupeiformes</taxon>
        <taxon>Clupeoidei</taxon>
        <taxon>Engraulidae</taxon>
        <taxon>Coilinae</taxon>
        <taxon>Coilia</taxon>
    </lineage>
</organism>
<evidence type="ECO:0000259" key="2">
    <source>
        <dbReference type="SMART" id="SM00093"/>
    </source>
</evidence>
<protein>
    <recommendedName>
        <fullName evidence="2">Serpin domain-containing protein</fullName>
    </recommendedName>
</protein>
<gene>
    <name evidence="3" type="ORF">ACEWY4_015720</name>
</gene>
<dbReference type="InterPro" id="IPR042185">
    <property type="entry name" value="Serpin_sf_2"/>
</dbReference>
<dbReference type="SUPFAM" id="SSF56574">
    <property type="entry name" value="Serpins"/>
    <property type="match status" value="1"/>
</dbReference>
<dbReference type="PANTHER" id="PTHR11461:SF363">
    <property type="entry name" value="SERINE (OR CYSTEINE) PROTEINASE INHIBITOR, CLADE A (ALPHA-1 ANTIPROTEINASE, ANTITRYPSIN), MEMBER 1, LIKE PRECURSOR-RELATED"/>
    <property type="match status" value="1"/>
</dbReference>
<keyword evidence="4" id="KW-1185">Reference proteome</keyword>
<dbReference type="Gene3D" id="2.30.39.10">
    <property type="entry name" value="Alpha-1-antitrypsin, domain 1"/>
    <property type="match status" value="1"/>
</dbReference>
<dbReference type="InterPro" id="IPR023795">
    <property type="entry name" value="Serpin_CS"/>
</dbReference>
<dbReference type="InterPro" id="IPR042178">
    <property type="entry name" value="Serpin_sf_1"/>
</dbReference>
<accession>A0ABD1JPW5</accession>
<dbReference type="InterPro" id="IPR000215">
    <property type="entry name" value="Serpin_fam"/>
</dbReference>
<dbReference type="InterPro" id="IPR036186">
    <property type="entry name" value="Serpin_sf"/>
</dbReference>
<dbReference type="PANTHER" id="PTHR11461">
    <property type="entry name" value="SERINE PROTEASE INHIBITOR, SERPIN"/>
    <property type="match status" value="1"/>
</dbReference>
<dbReference type="Proteomes" id="UP001591681">
    <property type="component" value="Unassembled WGS sequence"/>
</dbReference>
<feature type="domain" description="Serpin" evidence="2">
    <location>
        <begin position="1"/>
        <end position="175"/>
    </location>
</feature>
<dbReference type="AlphaFoldDB" id="A0ABD1JPW5"/>
<comment type="similarity">
    <text evidence="1">Belongs to the serpin family.</text>
</comment>
<name>A0ABD1JPW5_9TELE</name>
<dbReference type="InterPro" id="IPR023796">
    <property type="entry name" value="Serpin_dom"/>
</dbReference>